<organism evidence="6 7">
    <name type="scientific">Parasponia andersonii</name>
    <name type="common">Sponia andersonii</name>
    <dbReference type="NCBI Taxonomy" id="3476"/>
    <lineage>
        <taxon>Eukaryota</taxon>
        <taxon>Viridiplantae</taxon>
        <taxon>Streptophyta</taxon>
        <taxon>Embryophyta</taxon>
        <taxon>Tracheophyta</taxon>
        <taxon>Spermatophyta</taxon>
        <taxon>Magnoliopsida</taxon>
        <taxon>eudicotyledons</taxon>
        <taxon>Gunneridae</taxon>
        <taxon>Pentapetalae</taxon>
        <taxon>rosids</taxon>
        <taxon>fabids</taxon>
        <taxon>Rosales</taxon>
        <taxon>Cannabaceae</taxon>
        <taxon>Parasponia</taxon>
    </lineage>
</organism>
<evidence type="ECO:0000256" key="4">
    <source>
        <dbReference type="RuleBase" id="RU003718"/>
    </source>
</evidence>
<dbReference type="InterPro" id="IPR035595">
    <property type="entry name" value="UDP_glycos_trans_CS"/>
</dbReference>
<dbReference type="EC" id="2.4.1.-" evidence="5"/>
<dbReference type="AlphaFoldDB" id="A0A2P5CB16"/>
<name>A0A2P5CB16_PARAD</name>
<evidence type="ECO:0000256" key="1">
    <source>
        <dbReference type="ARBA" id="ARBA00009995"/>
    </source>
</evidence>
<comment type="caution">
    <text evidence="6">The sequence shown here is derived from an EMBL/GenBank/DDBJ whole genome shotgun (WGS) entry which is preliminary data.</text>
</comment>
<dbReference type="PANTHER" id="PTHR48048">
    <property type="entry name" value="GLYCOSYLTRANSFERASE"/>
    <property type="match status" value="1"/>
</dbReference>
<evidence type="ECO:0000256" key="5">
    <source>
        <dbReference type="RuleBase" id="RU362057"/>
    </source>
</evidence>
<evidence type="ECO:0000256" key="2">
    <source>
        <dbReference type="ARBA" id="ARBA00022676"/>
    </source>
</evidence>
<dbReference type="STRING" id="3476.A0A2P5CB16"/>
<dbReference type="FunFam" id="3.40.50.2000:FF:000020">
    <property type="entry name" value="Glycosyltransferase"/>
    <property type="match status" value="1"/>
</dbReference>
<accession>A0A2P5CB16</accession>
<evidence type="ECO:0000313" key="6">
    <source>
        <dbReference type="EMBL" id="PON58227.1"/>
    </source>
</evidence>
<dbReference type="InterPro" id="IPR002213">
    <property type="entry name" value="UDP_glucos_trans"/>
</dbReference>
<dbReference type="PANTHER" id="PTHR48048:SF30">
    <property type="entry name" value="GLYCOSYLTRANSFERASE"/>
    <property type="match status" value="1"/>
</dbReference>
<sequence>MKDAIVLYPSPGMGHLISMLELAKLIHAHHPTFSITLIIQSPPLNQPSTAVETSQQIAAATAKCIAAVSAAVPSINLHHLPQISLPPTCITLSPVQLEFELPRLHLPTINQILQTLSQTSKVKAFVIDFFCDAAFRVSTDLNIPTYYYFPTSAGGLSHFLYFPTEPENNSGDQPVWVPGLPPIPFTDIPEVAQDRTTEIYRKLLETSTHMANSSGVVVNTFELLESRALRAIWDGLCTPEKRTPPPVFPVGPLISTNSDDEGENGHCLSWLNKQPSKSVVFLSFGSMGLFPAKQLTEMAMALESSGHRFLWVVRDPPSEGEDKEQGLDEILPEGFVERTRKRGLVVKRWAPQVAVLSHGSVGGFVTHCGWNSVLEAICGGVPMVAWPLYAEQRLNRVLLVEEFKLALPLNESGDGLVSSAELEKRVRELMESERGRKVRERVLLMRDGAKAAMDSGGTSRVALTKLTQLWKQG</sequence>
<dbReference type="GO" id="GO:0035251">
    <property type="term" value="F:UDP-glucosyltransferase activity"/>
    <property type="evidence" value="ECO:0007669"/>
    <property type="project" value="InterPro"/>
</dbReference>
<reference evidence="7" key="1">
    <citation type="submission" date="2016-06" db="EMBL/GenBank/DDBJ databases">
        <title>Parallel loss of symbiosis genes in relatives of nitrogen-fixing non-legume Parasponia.</title>
        <authorList>
            <person name="Van Velzen R."/>
            <person name="Holmer R."/>
            <person name="Bu F."/>
            <person name="Rutten L."/>
            <person name="Van Zeijl A."/>
            <person name="Liu W."/>
            <person name="Santuari L."/>
            <person name="Cao Q."/>
            <person name="Sharma T."/>
            <person name="Shen D."/>
            <person name="Roswanjaya Y."/>
            <person name="Wardhani T."/>
            <person name="Kalhor M.S."/>
            <person name="Jansen J."/>
            <person name="Van den Hoogen J."/>
            <person name="Gungor B."/>
            <person name="Hartog M."/>
            <person name="Hontelez J."/>
            <person name="Verver J."/>
            <person name="Yang W.-C."/>
            <person name="Schijlen E."/>
            <person name="Repin R."/>
            <person name="Schilthuizen M."/>
            <person name="Schranz E."/>
            <person name="Heidstra R."/>
            <person name="Miyata K."/>
            <person name="Fedorova E."/>
            <person name="Kohlen W."/>
            <person name="Bisseling T."/>
            <person name="Smit S."/>
            <person name="Geurts R."/>
        </authorList>
    </citation>
    <scope>NUCLEOTIDE SEQUENCE [LARGE SCALE GENOMIC DNA]</scope>
    <source>
        <strain evidence="7">cv. WU1-14</strain>
    </source>
</reference>
<dbReference type="Pfam" id="PF00201">
    <property type="entry name" value="UDPGT"/>
    <property type="match status" value="1"/>
</dbReference>
<protein>
    <recommendedName>
        <fullName evidence="5">Glycosyltransferase</fullName>
        <ecNumber evidence="5">2.4.1.-</ecNumber>
    </recommendedName>
</protein>
<dbReference type="EMBL" id="JXTB01000151">
    <property type="protein sequence ID" value="PON58227.1"/>
    <property type="molecule type" value="Genomic_DNA"/>
</dbReference>
<evidence type="ECO:0000256" key="3">
    <source>
        <dbReference type="ARBA" id="ARBA00022679"/>
    </source>
</evidence>
<dbReference type="CDD" id="cd03784">
    <property type="entry name" value="GT1_Gtf-like"/>
    <property type="match status" value="1"/>
</dbReference>
<dbReference type="OrthoDB" id="5835829at2759"/>
<evidence type="ECO:0000313" key="7">
    <source>
        <dbReference type="Proteomes" id="UP000237105"/>
    </source>
</evidence>
<keyword evidence="3 4" id="KW-0808">Transferase</keyword>
<proteinExistence type="inferred from homology"/>
<comment type="similarity">
    <text evidence="1 4">Belongs to the UDP-glycosyltransferase family.</text>
</comment>
<dbReference type="PROSITE" id="PS00375">
    <property type="entry name" value="UDPGT"/>
    <property type="match status" value="1"/>
</dbReference>
<keyword evidence="2 4" id="KW-0328">Glycosyltransferase</keyword>
<dbReference type="Gene3D" id="3.40.50.2000">
    <property type="entry name" value="Glycogen Phosphorylase B"/>
    <property type="match status" value="2"/>
</dbReference>
<dbReference type="SUPFAM" id="SSF53756">
    <property type="entry name" value="UDP-Glycosyltransferase/glycogen phosphorylase"/>
    <property type="match status" value="1"/>
</dbReference>
<dbReference type="InterPro" id="IPR050481">
    <property type="entry name" value="UDP-glycosyltransf_plant"/>
</dbReference>
<dbReference type="Proteomes" id="UP000237105">
    <property type="component" value="Unassembled WGS sequence"/>
</dbReference>
<keyword evidence="7" id="KW-1185">Reference proteome</keyword>
<gene>
    <name evidence="6" type="ORF">PanWU01x14_168260</name>
</gene>